<sequence length="251" mass="27768">MKQVEICCGSYEDGIAAFLGGAKRIELNSALSVGGLSPSVIVLEQLKKKTDLKIICMVRPRAGGFCFGQTETQIMMEEAKLFLEKGADGCAFGFLKEDGSVDLEKTKAMTDLIHSFEKEAVFHRAIDVADNLDAAIKALIACRVDRVLTSGQKAKAMEGIDRIAYLQKTYGNQIEILAGSGLNAENALEILQKTGIWQIHSSCKGYREDPTTRTRDVRFDYLDQPHQMDYDVVDVEKVKSLVNVIQKEIPE</sequence>
<dbReference type="EMBL" id="JACHHD010000008">
    <property type="protein sequence ID" value="MBB5184977.1"/>
    <property type="molecule type" value="Genomic_DNA"/>
</dbReference>
<organism evidence="3 4">
    <name type="scientific">Faecalicoccus acidiformans</name>
    <dbReference type="NCBI Taxonomy" id="915173"/>
    <lineage>
        <taxon>Bacteria</taxon>
        <taxon>Bacillati</taxon>
        <taxon>Bacillota</taxon>
        <taxon>Erysipelotrichia</taxon>
        <taxon>Erysipelotrichales</taxon>
        <taxon>Erysipelotrichaceae</taxon>
        <taxon>Faecalicoccus</taxon>
    </lineage>
</organism>
<comment type="subcellular location">
    <subcellularLocation>
        <location evidence="2">Cytoplasm</location>
    </subcellularLocation>
</comment>
<dbReference type="SUPFAM" id="SSF110395">
    <property type="entry name" value="CutC-like"/>
    <property type="match status" value="1"/>
</dbReference>
<evidence type="ECO:0000313" key="3">
    <source>
        <dbReference type="EMBL" id="MBB5184977.1"/>
    </source>
</evidence>
<dbReference type="GO" id="GO:0005507">
    <property type="term" value="F:copper ion binding"/>
    <property type="evidence" value="ECO:0007669"/>
    <property type="project" value="TreeGrafter"/>
</dbReference>
<comment type="caution">
    <text evidence="2">Once thought to be involved in copper homeostasis, experiments in E.coli have shown this is not the case.</text>
</comment>
<dbReference type="Gene3D" id="3.20.20.380">
    <property type="entry name" value="Copper homeostasis (CutC) domain"/>
    <property type="match status" value="1"/>
</dbReference>
<keyword evidence="2" id="KW-0963">Cytoplasm</keyword>
<comment type="similarity">
    <text evidence="1 2">Belongs to the CutC family.</text>
</comment>
<name>A0A7W8D0H3_9FIRM</name>
<dbReference type="InterPro" id="IPR036822">
    <property type="entry name" value="CutC-like_dom_sf"/>
</dbReference>
<gene>
    <name evidence="2" type="primary">cutC</name>
    <name evidence="3" type="ORF">HNQ43_001024</name>
</gene>
<comment type="caution">
    <text evidence="3">The sequence shown here is derived from an EMBL/GenBank/DDBJ whole genome shotgun (WGS) entry which is preliminary data.</text>
</comment>
<dbReference type="RefSeq" id="WP_183375428.1">
    <property type="nucleotide sequence ID" value="NZ_JACHHD010000008.1"/>
</dbReference>
<proteinExistence type="inferred from homology"/>
<reference evidence="3 4" key="1">
    <citation type="submission" date="2020-08" db="EMBL/GenBank/DDBJ databases">
        <title>Genomic Encyclopedia of Type Strains, Phase IV (KMG-IV): sequencing the most valuable type-strain genomes for metagenomic binning, comparative biology and taxonomic classification.</title>
        <authorList>
            <person name="Goeker M."/>
        </authorList>
    </citation>
    <scope>NUCLEOTIDE SEQUENCE [LARGE SCALE GENOMIC DNA]</scope>
    <source>
        <strain evidence="3 4">DSM 26963</strain>
    </source>
</reference>
<dbReference type="Proteomes" id="UP000521313">
    <property type="component" value="Unassembled WGS sequence"/>
</dbReference>
<evidence type="ECO:0000256" key="2">
    <source>
        <dbReference type="HAMAP-Rule" id="MF_00795"/>
    </source>
</evidence>
<dbReference type="GO" id="GO:0005737">
    <property type="term" value="C:cytoplasm"/>
    <property type="evidence" value="ECO:0007669"/>
    <property type="project" value="UniProtKB-SubCell"/>
</dbReference>
<dbReference type="InterPro" id="IPR005627">
    <property type="entry name" value="CutC-like"/>
</dbReference>
<dbReference type="AlphaFoldDB" id="A0A7W8D0H3"/>
<dbReference type="PANTHER" id="PTHR12598:SF0">
    <property type="entry name" value="COPPER HOMEOSTASIS PROTEIN CUTC HOMOLOG"/>
    <property type="match status" value="1"/>
</dbReference>
<dbReference type="Pfam" id="PF03932">
    <property type="entry name" value="CutC"/>
    <property type="match status" value="1"/>
</dbReference>
<accession>A0A7W8D0H3</accession>
<dbReference type="PANTHER" id="PTHR12598">
    <property type="entry name" value="COPPER HOMEOSTASIS PROTEIN CUTC"/>
    <property type="match status" value="1"/>
</dbReference>
<dbReference type="HAMAP" id="MF_00795">
    <property type="entry name" value="CutC"/>
    <property type="match status" value="1"/>
</dbReference>
<evidence type="ECO:0000313" key="4">
    <source>
        <dbReference type="Proteomes" id="UP000521313"/>
    </source>
</evidence>
<protein>
    <recommendedName>
        <fullName evidence="2">PF03932 family protein CutC</fullName>
    </recommendedName>
</protein>
<evidence type="ECO:0000256" key="1">
    <source>
        <dbReference type="ARBA" id="ARBA00007768"/>
    </source>
</evidence>